<dbReference type="Proteomes" id="UP000662770">
    <property type="component" value="Chromosome"/>
</dbReference>
<dbReference type="InterPro" id="IPR017585">
    <property type="entry name" value="SAF_FlgA"/>
</dbReference>
<name>A0ABX7QMR4_9GAMM</name>
<dbReference type="Pfam" id="PF13144">
    <property type="entry name" value="ChapFlgA"/>
    <property type="match status" value="1"/>
</dbReference>
<dbReference type="NCBIfam" id="TIGR03170">
    <property type="entry name" value="flgA_cterm"/>
    <property type="match status" value="1"/>
</dbReference>
<keyword evidence="10" id="KW-1185">Reference proteome</keyword>
<dbReference type="Gene3D" id="3.90.1210.10">
    <property type="entry name" value="Antifreeze-like/N-acetylneuraminic acid synthase C-terminal domain"/>
    <property type="match status" value="1"/>
</dbReference>
<dbReference type="Pfam" id="PF17656">
    <property type="entry name" value="ChapFlgA_N"/>
    <property type="match status" value="1"/>
</dbReference>
<organism evidence="9 10">
    <name type="scientific">Shewanella avicenniae</name>
    <dbReference type="NCBI Taxonomy" id="2814294"/>
    <lineage>
        <taxon>Bacteria</taxon>
        <taxon>Pseudomonadati</taxon>
        <taxon>Pseudomonadota</taxon>
        <taxon>Gammaproteobacteria</taxon>
        <taxon>Alteromonadales</taxon>
        <taxon>Shewanellaceae</taxon>
        <taxon>Shewanella</taxon>
    </lineage>
</organism>
<keyword evidence="7" id="KW-1005">Bacterial flagellum biogenesis</keyword>
<evidence type="ECO:0000256" key="7">
    <source>
        <dbReference type="RuleBase" id="RU362063"/>
    </source>
</evidence>
<protein>
    <recommendedName>
        <fullName evidence="3 7">Flagella basal body P-ring formation protein FlgA</fullName>
    </recommendedName>
</protein>
<comment type="subcellular location">
    <subcellularLocation>
        <location evidence="1 7">Periplasm</location>
    </subcellularLocation>
</comment>
<evidence type="ECO:0000256" key="6">
    <source>
        <dbReference type="ARBA" id="ARBA00025643"/>
    </source>
</evidence>
<comment type="function">
    <text evidence="6 7">Involved in the assembly process of the P-ring formation. It may associate with FlgF on the rod constituting a structure essential for the P-ring assembly or may act as a modulator protein for the P-ring assembly.</text>
</comment>
<feature type="domain" description="SAF" evidence="8">
    <location>
        <begin position="113"/>
        <end position="175"/>
    </location>
</feature>
<evidence type="ECO:0000313" key="9">
    <source>
        <dbReference type="EMBL" id="QSX32744.1"/>
    </source>
</evidence>
<keyword evidence="9" id="KW-0966">Cell projection</keyword>
<comment type="similarity">
    <text evidence="2 7">Belongs to the FlgA family.</text>
</comment>
<sequence>MKVNLAHIFFAAVINAVISTGVQADIPSISAIQKLAKETVSKNLAAPATAKIEITPQAIDPRLPLPNCISPVTVELAVDRPISRNNTLKVSCDIENQTYPWQVFMSVRVDISFPVIVPNETLAQGTVLTRSNLSLRYIDQYSLNGQQFDSLEPLIGAKLKRRITKDYPIFSANVCFVCKGDQVSILAATENFQIKTVGVAMEDGNAGEQISVKNARSNKLIEAIVAKVGEVRIKM</sequence>
<evidence type="ECO:0000256" key="3">
    <source>
        <dbReference type="ARBA" id="ARBA00014754"/>
    </source>
</evidence>
<dbReference type="InterPro" id="IPR013974">
    <property type="entry name" value="SAF"/>
</dbReference>
<accession>A0ABX7QMR4</accession>
<dbReference type="Gene3D" id="2.30.30.760">
    <property type="match status" value="1"/>
</dbReference>
<dbReference type="RefSeq" id="WP_207353984.1">
    <property type="nucleotide sequence ID" value="NZ_CP071503.1"/>
</dbReference>
<keyword evidence="9" id="KW-0282">Flagellum</keyword>
<evidence type="ECO:0000313" key="10">
    <source>
        <dbReference type="Proteomes" id="UP000662770"/>
    </source>
</evidence>
<evidence type="ECO:0000256" key="4">
    <source>
        <dbReference type="ARBA" id="ARBA00022729"/>
    </source>
</evidence>
<dbReference type="EMBL" id="CP071503">
    <property type="protein sequence ID" value="QSX32744.1"/>
    <property type="molecule type" value="Genomic_DNA"/>
</dbReference>
<dbReference type="SMART" id="SM00858">
    <property type="entry name" value="SAF"/>
    <property type="match status" value="1"/>
</dbReference>
<dbReference type="InterPro" id="IPR039246">
    <property type="entry name" value="Flagellar_FlgA"/>
</dbReference>
<proteinExistence type="inferred from homology"/>
<evidence type="ECO:0000256" key="2">
    <source>
        <dbReference type="ARBA" id="ARBA00010474"/>
    </source>
</evidence>
<dbReference type="CDD" id="cd11614">
    <property type="entry name" value="SAF_CpaB_FlgA_like"/>
    <property type="match status" value="1"/>
</dbReference>
<keyword evidence="5 7" id="KW-0574">Periplasm</keyword>
<dbReference type="InterPro" id="IPR041231">
    <property type="entry name" value="FlgA_N"/>
</dbReference>
<evidence type="ECO:0000256" key="5">
    <source>
        <dbReference type="ARBA" id="ARBA00022764"/>
    </source>
</evidence>
<gene>
    <name evidence="9" type="primary">flgA</name>
    <name evidence="9" type="ORF">JYB87_13450</name>
</gene>
<evidence type="ECO:0000256" key="1">
    <source>
        <dbReference type="ARBA" id="ARBA00004418"/>
    </source>
</evidence>
<dbReference type="PANTHER" id="PTHR36307:SF1">
    <property type="entry name" value="FLAGELLA BASAL BODY P-RING FORMATION PROTEIN FLGA"/>
    <property type="match status" value="1"/>
</dbReference>
<dbReference type="PANTHER" id="PTHR36307">
    <property type="entry name" value="FLAGELLA BASAL BODY P-RING FORMATION PROTEIN FLGA"/>
    <property type="match status" value="1"/>
</dbReference>
<keyword evidence="9" id="KW-0969">Cilium</keyword>
<reference evidence="9 10" key="1">
    <citation type="submission" date="2021-03" db="EMBL/GenBank/DDBJ databases">
        <title>Novel species identification of genus Shewanella.</title>
        <authorList>
            <person name="Liu G."/>
            <person name="Zhang Q."/>
        </authorList>
    </citation>
    <scope>NUCLEOTIDE SEQUENCE [LARGE SCALE GENOMIC DNA]</scope>
    <source>
        <strain evidence="9 10">FJAT-51800</strain>
    </source>
</reference>
<keyword evidence="4" id="KW-0732">Signal</keyword>
<evidence type="ECO:0000259" key="8">
    <source>
        <dbReference type="SMART" id="SM00858"/>
    </source>
</evidence>